<keyword evidence="1 3" id="KW-0808">Transferase</keyword>
<proteinExistence type="predicted"/>
<dbReference type="EMBL" id="QHKI01000058">
    <property type="protein sequence ID" value="RSM72828.1"/>
    <property type="molecule type" value="Genomic_DNA"/>
</dbReference>
<sequence>MDPAEFYDSLAEQYHKIFAGDWWRIAERQGQVISAILAQHGVEPPKSVLDCTCGIGTQALPLAQRGFRVTGTDLSEHAVRRARREADERGIDIRLHAADVRRVADVVNEQFDAVISFDNSLPHLLTDDDLTQALVSARECLRPDGIFAASIRDYDALVRDQVHGVMPRIHDGRISGQAWTWSDDYRTIEITVFVIEGERANVLSTTYRALRRQELTDALQAVGFQDIRWLDPETSGFYQPVVTAHRTTESA</sequence>
<dbReference type="GO" id="GO:0032259">
    <property type="term" value="P:methylation"/>
    <property type="evidence" value="ECO:0007669"/>
    <property type="project" value="UniProtKB-KW"/>
</dbReference>
<comment type="caution">
    <text evidence="3">The sequence shown here is derived from an EMBL/GenBank/DDBJ whole genome shotgun (WGS) entry which is preliminary data.</text>
</comment>
<dbReference type="SUPFAM" id="SSF53335">
    <property type="entry name" value="S-adenosyl-L-methionine-dependent methyltransferases"/>
    <property type="match status" value="1"/>
</dbReference>
<feature type="domain" description="Methyltransferase" evidence="2">
    <location>
        <begin position="48"/>
        <end position="145"/>
    </location>
</feature>
<dbReference type="InterPro" id="IPR041698">
    <property type="entry name" value="Methyltransf_25"/>
</dbReference>
<dbReference type="AlphaFoldDB" id="A0A428YTN3"/>
<dbReference type="CDD" id="cd02440">
    <property type="entry name" value="AdoMet_MTases"/>
    <property type="match status" value="1"/>
</dbReference>
<evidence type="ECO:0000259" key="2">
    <source>
        <dbReference type="Pfam" id="PF13649"/>
    </source>
</evidence>
<keyword evidence="3" id="KW-0489">Methyltransferase</keyword>
<name>A0A428YTN3_KIBAR</name>
<dbReference type="Proteomes" id="UP000287547">
    <property type="component" value="Unassembled WGS sequence"/>
</dbReference>
<accession>A0A428YTN3</accession>
<protein>
    <submittedName>
        <fullName evidence="3">Class I SAM-dependent methyltransferase</fullName>
    </submittedName>
</protein>
<evidence type="ECO:0000313" key="3">
    <source>
        <dbReference type="EMBL" id="RSM72828.1"/>
    </source>
</evidence>
<dbReference type="InterPro" id="IPR029063">
    <property type="entry name" value="SAM-dependent_MTases_sf"/>
</dbReference>
<evidence type="ECO:0000256" key="1">
    <source>
        <dbReference type="ARBA" id="ARBA00022679"/>
    </source>
</evidence>
<gene>
    <name evidence="3" type="ORF">DMH04_42155</name>
</gene>
<dbReference type="Pfam" id="PF13649">
    <property type="entry name" value="Methyltransf_25"/>
    <property type="match status" value="1"/>
</dbReference>
<organism evidence="3 4">
    <name type="scientific">Kibdelosporangium aridum</name>
    <dbReference type="NCBI Taxonomy" id="2030"/>
    <lineage>
        <taxon>Bacteria</taxon>
        <taxon>Bacillati</taxon>
        <taxon>Actinomycetota</taxon>
        <taxon>Actinomycetes</taxon>
        <taxon>Pseudonocardiales</taxon>
        <taxon>Pseudonocardiaceae</taxon>
        <taxon>Kibdelosporangium</taxon>
    </lineage>
</organism>
<dbReference type="GO" id="GO:0008168">
    <property type="term" value="F:methyltransferase activity"/>
    <property type="evidence" value="ECO:0007669"/>
    <property type="project" value="UniProtKB-KW"/>
</dbReference>
<reference evidence="3 4" key="1">
    <citation type="submission" date="2018-05" db="EMBL/GenBank/DDBJ databases">
        <title>Evolution of GPA BGCs.</title>
        <authorList>
            <person name="Waglechner N."/>
            <person name="Wright G.D."/>
        </authorList>
    </citation>
    <scope>NUCLEOTIDE SEQUENCE [LARGE SCALE GENOMIC DNA]</scope>
    <source>
        <strain evidence="3 4">A82846</strain>
    </source>
</reference>
<dbReference type="Gene3D" id="3.40.50.150">
    <property type="entry name" value="Vaccinia Virus protein VP39"/>
    <property type="match status" value="1"/>
</dbReference>
<evidence type="ECO:0000313" key="4">
    <source>
        <dbReference type="Proteomes" id="UP000287547"/>
    </source>
</evidence>
<dbReference type="PANTHER" id="PTHR43861">
    <property type="entry name" value="TRANS-ACONITATE 2-METHYLTRANSFERASE-RELATED"/>
    <property type="match status" value="1"/>
</dbReference>